<name>A0A517LC33_9PEZI</name>
<organism evidence="3 4">
    <name type="scientific">Venturia effusa</name>
    <dbReference type="NCBI Taxonomy" id="50376"/>
    <lineage>
        <taxon>Eukaryota</taxon>
        <taxon>Fungi</taxon>
        <taxon>Dikarya</taxon>
        <taxon>Ascomycota</taxon>
        <taxon>Pezizomycotina</taxon>
        <taxon>Dothideomycetes</taxon>
        <taxon>Pleosporomycetidae</taxon>
        <taxon>Venturiales</taxon>
        <taxon>Venturiaceae</taxon>
        <taxon>Venturia</taxon>
    </lineage>
</organism>
<dbReference type="InterPro" id="IPR051477">
    <property type="entry name" value="Expansin_CellWall"/>
</dbReference>
<evidence type="ECO:0000313" key="4">
    <source>
        <dbReference type="Proteomes" id="UP000316270"/>
    </source>
</evidence>
<dbReference type="AlphaFoldDB" id="A0A517LC33"/>
<keyword evidence="4" id="KW-1185">Reference proteome</keyword>
<dbReference type="Proteomes" id="UP000316270">
    <property type="component" value="Chromosome 9"/>
</dbReference>
<keyword evidence="1 2" id="KW-0732">Signal</keyword>
<dbReference type="PANTHER" id="PTHR31836">
    <property type="match status" value="1"/>
</dbReference>
<dbReference type="InterPro" id="IPR036908">
    <property type="entry name" value="RlpA-like_sf"/>
</dbReference>
<reference evidence="3 4" key="1">
    <citation type="submission" date="2019-07" db="EMBL/GenBank/DDBJ databases">
        <title>Finished genome of Venturia effusa.</title>
        <authorList>
            <person name="Young C.A."/>
            <person name="Cox M.P."/>
            <person name="Ganley A.R.D."/>
            <person name="David W.J."/>
        </authorList>
    </citation>
    <scope>NUCLEOTIDE SEQUENCE [LARGE SCALE GENOMIC DNA]</scope>
    <source>
        <strain evidence="4">albino</strain>
    </source>
</reference>
<protein>
    <recommendedName>
        <fullName evidence="5">RlpA-like protein double-psi beta-barrel domain-containing protein</fullName>
    </recommendedName>
</protein>
<dbReference type="Gene3D" id="2.40.40.10">
    <property type="entry name" value="RlpA-like domain"/>
    <property type="match status" value="2"/>
</dbReference>
<gene>
    <name evidence="3" type="ORF">FKW77_002113</name>
</gene>
<evidence type="ECO:0000256" key="2">
    <source>
        <dbReference type="SAM" id="SignalP"/>
    </source>
</evidence>
<dbReference type="EMBL" id="CP042193">
    <property type="protein sequence ID" value="QDS73162.1"/>
    <property type="molecule type" value="Genomic_DNA"/>
</dbReference>
<dbReference type="OrthoDB" id="623670at2759"/>
<dbReference type="SUPFAM" id="SSF50685">
    <property type="entry name" value="Barwin-like endoglucanases"/>
    <property type="match status" value="2"/>
</dbReference>
<feature type="signal peptide" evidence="2">
    <location>
        <begin position="1"/>
        <end position="21"/>
    </location>
</feature>
<accession>A0A517LC33</accession>
<evidence type="ECO:0000313" key="3">
    <source>
        <dbReference type="EMBL" id="QDS73162.1"/>
    </source>
</evidence>
<dbReference type="STRING" id="50376.A0A517LC33"/>
<sequence length="256" mass="26302">MQFTLNVAAAILAGLTALGNTAPVDTAANVEARSVNAQFSGDMTYYDPSVGLGSCGFSNGKDEHVVAINHGDMANGANPNANPHCGKYINIYDESGNAVQAKVVDTCPVCAPGAIDVTEAVFKLARPSGDGRVHNVKWDWATPAKAKRGDSNTGTLTFDTAMGNAAGSCGFVGSANDFMVSINNADMTSSATPNPNDNPKCKRNVDVTWGGKTVRGYVSDTCGGCGSGLDLTPAMFMALSGGSLDHPLTGASWTLV</sequence>
<evidence type="ECO:0000256" key="1">
    <source>
        <dbReference type="ARBA" id="ARBA00022729"/>
    </source>
</evidence>
<evidence type="ECO:0008006" key="5">
    <source>
        <dbReference type="Google" id="ProtNLM"/>
    </source>
</evidence>
<feature type="chain" id="PRO_5021703066" description="RlpA-like protein double-psi beta-barrel domain-containing protein" evidence="2">
    <location>
        <begin position="22"/>
        <end position="256"/>
    </location>
</feature>
<dbReference type="CDD" id="cd22191">
    <property type="entry name" value="DPBB_RlpA_EXP_N-like"/>
    <property type="match status" value="2"/>
</dbReference>
<dbReference type="PANTHER" id="PTHR31836:SF28">
    <property type="entry name" value="SRCR DOMAIN-CONTAINING PROTEIN-RELATED"/>
    <property type="match status" value="1"/>
</dbReference>
<proteinExistence type="predicted"/>